<dbReference type="InParanoid" id="A0A0C3JMU6"/>
<reference evidence="1 2" key="1">
    <citation type="submission" date="2014-04" db="EMBL/GenBank/DDBJ databases">
        <authorList>
            <consortium name="DOE Joint Genome Institute"/>
            <person name="Kuo A."/>
            <person name="Kohler A."/>
            <person name="Costa M.D."/>
            <person name="Nagy L.G."/>
            <person name="Floudas D."/>
            <person name="Copeland A."/>
            <person name="Barry K.W."/>
            <person name="Cichocki N."/>
            <person name="Veneault-Fourrey C."/>
            <person name="LaButti K."/>
            <person name="Lindquist E.A."/>
            <person name="Lipzen A."/>
            <person name="Lundell T."/>
            <person name="Morin E."/>
            <person name="Murat C."/>
            <person name="Sun H."/>
            <person name="Tunlid A."/>
            <person name="Henrissat B."/>
            <person name="Grigoriev I.V."/>
            <person name="Hibbett D.S."/>
            <person name="Martin F."/>
            <person name="Nordberg H.P."/>
            <person name="Cantor M.N."/>
            <person name="Hua S.X."/>
        </authorList>
    </citation>
    <scope>NUCLEOTIDE SEQUENCE [LARGE SCALE GENOMIC DNA]</scope>
    <source>
        <strain evidence="1 2">Marx 270</strain>
    </source>
</reference>
<keyword evidence="2" id="KW-1185">Reference proteome</keyword>
<dbReference type="EMBL" id="KN831952">
    <property type="protein sequence ID" value="KIO10528.1"/>
    <property type="molecule type" value="Genomic_DNA"/>
</dbReference>
<accession>A0A0C3JMU6</accession>
<name>A0A0C3JMU6_PISTI</name>
<dbReference type="OrthoDB" id="2676215at2759"/>
<gene>
    <name evidence="1" type="ORF">M404DRAFT_995724</name>
</gene>
<reference evidence="2" key="2">
    <citation type="submission" date="2015-01" db="EMBL/GenBank/DDBJ databases">
        <title>Evolutionary Origins and Diversification of the Mycorrhizal Mutualists.</title>
        <authorList>
            <consortium name="DOE Joint Genome Institute"/>
            <consortium name="Mycorrhizal Genomics Consortium"/>
            <person name="Kohler A."/>
            <person name="Kuo A."/>
            <person name="Nagy L.G."/>
            <person name="Floudas D."/>
            <person name="Copeland A."/>
            <person name="Barry K.W."/>
            <person name="Cichocki N."/>
            <person name="Veneault-Fourrey C."/>
            <person name="LaButti K."/>
            <person name="Lindquist E.A."/>
            <person name="Lipzen A."/>
            <person name="Lundell T."/>
            <person name="Morin E."/>
            <person name="Murat C."/>
            <person name="Riley R."/>
            <person name="Ohm R."/>
            <person name="Sun H."/>
            <person name="Tunlid A."/>
            <person name="Henrissat B."/>
            <person name="Grigoriev I.V."/>
            <person name="Hibbett D.S."/>
            <person name="Martin F."/>
        </authorList>
    </citation>
    <scope>NUCLEOTIDE SEQUENCE [LARGE SCALE GENOMIC DNA]</scope>
    <source>
        <strain evidence="2">Marx 270</strain>
    </source>
</reference>
<evidence type="ECO:0000313" key="2">
    <source>
        <dbReference type="Proteomes" id="UP000054217"/>
    </source>
</evidence>
<dbReference type="Proteomes" id="UP000054217">
    <property type="component" value="Unassembled WGS sequence"/>
</dbReference>
<sequence length="64" mass="6991">MAVARFLPTSQRLGSTIDPNVGSKPMSNPWFSSFVNAMHARQAVTGILGLFNDDAFRNDPLVLI</sequence>
<evidence type="ECO:0000313" key="1">
    <source>
        <dbReference type="EMBL" id="KIO10528.1"/>
    </source>
</evidence>
<dbReference type="AlphaFoldDB" id="A0A0C3JMU6"/>
<proteinExistence type="predicted"/>
<organism evidence="1 2">
    <name type="scientific">Pisolithus tinctorius Marx 270</name>
    <dbReference type="NCBI Taxonomy" id="870435"/>
    <lineage>
        <taxon>Eukaryota</taxon>
        <taxon>Fungi</taxon>
        <taxon>Dikarya</taxon>
        <taxon>Basidiomycota</taxon>
        <taxon>Agaricomycotina</taxon>
        <taxon>Agaricomycetes</taxon>
        <taxon>Agaricomycetidae</taxon>
        <taxon>Boletales</taxon>
        <taxon>Sclerodermatineae</taxon>
        <taxon>Pisolithaceae</taxon>
        <taxon>Pisolithus</taxon>
    </lineage>
</organism>
<protein>
    <submittedName>
        <fullName evidence="1">Uncharacterized protein</fullName>
    </submittedName>
</protein>
<dbReference type="HOGENOM" id="CLU_2868634_0_0_1"/>